<protein>
    <submittedName>
        <fullName evidence="1">Uncharacterized protein</fullName>
    </submittedName>
</protein>
<dbReference type="AlphaFoldDB" id="A0A9X2WXK2"/>
<reference evidence="1" key="1">
    <citation type="journal article" date="2023" name="Int. J. Syst. Evol. Microbiol.">
        <title>&lt;i&gt;Shewanella septentrionalis&lt;/i&gt; sp. nov. and &lt;i&gt;Shewanella holmiensis&lt;/i&gt; sp. nov., isolated from Baltic Sea water and sediments.</title>
        <authorList>
            <person name="Martin-Rodriguez A.J."/>
            <person name="Thorell K."/>
            <person name="Joffre E."/>
            <person name="Jensie-Markopoulos S."/>
            <person name="Moore E.R.B."/>
            <person name="Sjoling A."/>
        </authorList>
    </citation>
    <scope>NUCLEOTIDE SEQUENCE</scope>
    <source>
        <strain evidence="1">SP1W3</strain>
    </source>
</reference>
<evidence type="ECO:0000313" key="1">
    <source>
        <dbReference type="EMBL" id="MCT7947340.1"/>
    </source>
</evidence>
<dbReference type="EMBL" id="JAMTCC010000039">
    <property type="protein sequence ID" value="MCT7947340.1"/>
    <property type="molecule type" value="Genomic_DNA"/>
</dbReference>
<organism evidence="1 2">
    <name type="scientific">Shewanella septentrionalis</name>
    <dbReference type="NCBI Taxonomy" id="2952223"/>
    <lineage>
        <taxon>Bacteria</taxon>
        <taxon>Pseudomonadati</taxon>
        <taxon>Pseudomonadota</taxon>
        <taxon>Gammaproteobacteria</taxon>
        <taxon>Alteromonadales</taxon>
        <taxon>Shewanellaceae</taxon>
        <taxon>Shewanella</taxon>
    </lineage>
</organism>
<gene>
    <name evidence="1" type="ORF">NE536_18490</name>
</gene>
<comment type="caution">
    <text evidence="1">The sequence shown here is derived from an EMBL/GenBank/DDBJ whole genome shotgun (WGS) entry which is preliminary data.</text>
</comment>
<sequence length="219" mass="25287">MVYIIGKQFSLSQLKDINPLENHSRASVPILCIDDEGLEYEEIIRNHGFNIRVLRDIEDIKAVKEYPIVICDIQGVGKSFGSKYEGAHIIQEIKKHYPEKIVIAHTGQKHDARYNKFFEMSDFTLPKDIDSDEWIENLDSTIKKVVDPIEQWKRMRDFLYKNEVTTKQVYLLEMEYIDSILSKDKSKFAKNKTTLGLSADVRGVLQGFVASLIFKLVIG</sequence>
<evidence type="ECO:0000313" key="2">
    <source>
        <dbReference type="Proteomes" id="UP001155604"/>
    </source>
</evidence>
<dbReference type="Proteomes" id="UP001155604">
    <property type="component" value="Unassembled WGS sequence"/>
</dbReference>
<proteinExistence type="predicted"/>
<dbReference type="Gene3D" id="3.40.50.2300">
    <property type="match status" value="1"/>
</dbReference>
<name>A0A9X2WXK2_9GAMM</name>
<dbReference type="RefSeq" id="WP_261273608.1">
    <property type="nucleotide sequence ID" value="NZ_JAMTCC010000039.1"/>
</dbReference>
<accession>A0A9X2WXK2</accession>
<keyword evidence="2" id="KW-1185">Reference proteome</keyword>